<dbReference type="AlphaFoldDB" id="A0A8S3Q7R6"/>
<dbReference type="PANTHER" id="PTHR34932:SF1">
    <property type="entry name" value="TRPL TRANSLOCATION DEFECT PROTEIN 14"/>
    <property type="match status" value="1"/>
</dbReference>
<dbReference type="InterPro" id="IPR038727">
    <property type="entry name" value="NadR/Ttd14_AAA_dom"/>
</dbReference>
<dbReference type="InterPro" id="IPR027417">
    <property type="entry name" value="P-loop_NTPase"/>
</dbReference>
<comment type="caution">
    <text evidence="2">The sequence shown here is derived from an EMBL/GenBank/DDBJ whole genome shotgun (WGS) entry which is preliminary data.</text>
</comment>
<dbReference type="InterPro" id="IPR033469">
    <property type="entry name" value="CYTH-like_dom_sf"/>
</dbReference>
<dbReference type="GO" id="GO:0005525">
    <property type="term" value="F:GTP binding"/>
    <property type="evidence" value="ECO:0007669"/>
    <property type="project" value="TreeGrafter"/>
</dbReference>
<dbReference type="SUPFAM" id="SSF55154">
    <property type="entry name" value="CYTH-like phosphatases"/>
    <property type="match status" value="1"/>
</dbReference>
<dbReference type="Gene3D" id="3.40.50.300">
    <property type="entry name" value="P-loop containing nucleotide triphosphate hydrolases"/>
    <property type="match status" value="1"/>
</dbReference>
<sequence>MFRYSCRLLSNVCQHQLQLTKGFQEAAIMSQDIGHNKNKVYKVVLTGGPCGGKTTGQARLSTFFESLGWKVYRAPETALVLMSGGVKFTNLSKLEAYKFQENLIRTMKQIEDTYFELANTCPQNCLVICDRGIMDASAYLPTEDWEQMKADNNWNEIQLRDNRYNQVIHMVSAARGAEMFYTVAGHQTRHESINQAIELDQITAGAWVGHPYYDVIDNTTGFEGKVMRMISAVCNRLGIDTGDRLSTNSKKRKFLVTGVLDWTIFPPHQKFMVTHDYLVTPSRKMQARIRKRGQNGQWTYTHTIRRPEINEESVELRMAINSRDYEILLAQRDYRHYSIYKKRTCFLWNNHYFHLDEYEDPCPPGCKGLILLETYTTLEGDDLKVPDFLQIEQEVTGNSKYSMFNLSIKEEMDRTKSDASIDSRDV</sequence>
<dbReference type="PANTHER" id="PTHR34932">
    <property type="entry name" value="TRPL TRANSLOCATION DEFECT PROTEIN 14"/>
    <property type="match status" value="1"/>
</dbReference>
<proteinExistence type="predicted"/>
<evidence type="ECO:0000313" key="3">
    <source>
        <dbReference type="Proteomes" id="UP000683360"/>
    </source>
</evidence>
<gene>
    <name evidence="2" type="ORF">MEDL_8029</name>
</gene>
<dbReference type="Proteomes" id="UP000683360">
    <property type="component" value="Unassembled WGS sequence"/>
</dbReference>
<dbReference type="EMBL" id="CAJPWZ010000456">
    <property type="protein sequence ID" value="CAG2192892.1"/>
    <property type="molecule type" value="Genomic_DNA"/>
</dbReference>
<dbReference type="SUPFAM" id="SSF52540">
    <property type="entry name" value="P-loop containing nucleoside triphosphate hydrolases"/>
    <property type="match status" value="1"/>
</dbReference>
<name>A0A8S3Q7R6_MYTED</name>
<dbReference type="Pfam" id="PF13521">
    <property type="entry name" value="AAA_28"/>
    <property type="match status" value="1"/>
</dbReference>
<organism evidence="2 3">
    <name type="scientific">Mytilus edulis</name>
    <name type="common">Blue mussel</name>
    <dbReference type="NCBI Taxonomy" id="6550"/>
    <lineage>
        <taxon>Eukaryota</taxon>
        <taxon>Metazoa</taxon>
        <taxon>Spiralia</taxon>
        <taxon>Lophotrochozoa</taxon>
        <taxon>Mollusca</taxon>
        <taxon>Bivalvia</taxon>
        <taxon>Autobranchia</taxon>
        <taxon>Pteriomorphia</taxon>
        <taxon>Mytilida</taxon>
        <taxon>Mytiloidea</taxon>
        <taxon>Mytilidae</taxon>
        <taxon>Mytilinae</taxon>
        <taxon>Mytilus</taxon>
    </lineage>
</organism>
<dbReference type="GO" id="GO:0070300">
    <property type="term" value="F:phosphatidic acid binding"/>
    <property type="evidence" value="ECO:0007669"/>
    <property type="project" value="TreeGrafter"/>
</dbReference>
<dbReference type="FunFam" id="3.40.50.300:FF:001321">
    <property type="entry name" value="Uncharacterized protein, isoform B"/>
    <property type="match status" value="1"/>
</dbReference>
<dbReference type="Gene3D" id="2.40.320.10">
    <property type="entry name" value="Hypothetical Protein Pfu-838710-001"/>
    <property type="match status" value="1"/>
</dbReference>
<dbReference type="InterPro" id="IPR053227">
    <property type="entry name" value="TRPL-trafficking_regulator"/>
</dbReference>
<accession>A0A8S3Q7R6</accession>
<reference evidence="2" key="1">
    <citation type="submission" date="2021-03" db="EMBL/GenBank/DDBJ databases">
        <authorList>
            <person name="Bekaert M."/>
        </authorList>
    </citation>
    <scope>NUCLEOTIDE SEQUENCE</scope>
</reference>
<protein>
    <submittedName>
        <fullName evidence="2">TRPL translocation defect protein 14</fullName>
    </submittedName>
</protein>
<evidence type="ECO:0000259" key="1">
    <source>
        <dbReference type="Pfam" id="PF13521"/>
    </source>
</evidence>
<feature type="domain" description="NadR/Ttd14 AAA" evidence="1">
    <location>
        <begin position="42"/>
        <end position="223"/>
    </location>
</feature>
<dbReference type="GO" id="GO:0035091">
    <property type="term" value="F:phosphatidylinositol binding"/>
    <property type="evidence" value="ECO:0007669"/>
    <property type="project" value="TreeGrafter"/>
</dbReference>
<dbReference type="OrthoDB" id="6375174at2759"/>
<keyword evidence="3" id="KW-1185">Reference proteome</keyword>
<evidence type="ECO:0000313" key="2">
    <source>
        <dbReference type="EMBL" id="CAG2192892.1"/>
    </source>
</evidence>